<dbReference type="PANTHER" id="PTHR43239">
    <property type="entry name" value="UPF0734 PROTEIN DDB_G0273871/DDB_G0273177"/>
    <property type="match status" value="1"/>
</dbReference>
<dbReference type="SUPFAM" id="SSF54909">
    <property type="entry name" value="Dimeric alpha+beta barrel"/>
    <property type="match status" value="1"/>
</dbReference>
<sequence>MPLVRRCFAVDLHDDPERIAAYRKWHEPGGPPVAVNEAIRADGVTVLEIWLTGDRMFMLMEQDTDIAPDPATKRARDAANPDVAAWDELMAGYQKSLPFAPGQTWVEMERIYSLGEQP</sequence>
<dbReference type="InterPro" id="IPR008000">
    <property type="entry name" value="Rham/fucose_mutarotase"/>
</dbReference>
<dbReference type="Proteomes" id="UP000318055">
    <property type="component" value="Chromosome"/>
</dbReference>
<gene>
    <name evidence="1" type="ORF">FPZ54_00365</name>
</gene>
<dbReference type="InterPro" id="IPR052996">
    <property type="entry name" value="Carb_Metab_Mutarotase"/>
</dbReference>
<dbReference type="InterPro" id="IPR011008">
    <property type="entry name" value="Dimeric_a/b-barrel"/>
</dbReference>
<dbReference type="KEGG" id="ssua:FPZ54_00365"/>
<accession>A0A518RBB1</accession>
<protein>
    <submittedName>
        <fullName evidence="1">L-rhamnose mutarotase</fullName>
    </submittedName>
</protein>
<evidence type="ECO:0000313" key="2">
    <source>
        <dbReference type="Proteomes" id="UP000318055"/>
    </source>
</evidence>
<dbReference type="GO" id="GO:0016857">
    <property type="term" value="F:racemase and epimerase activity, acting on carbohydrates and derivatives"/>
    <property type="evidence" value="ECO:0007669"/>
    <property type="project" value="InterPro"/>
</dbReference>
<organism evidence="1 2">
    <name type="scientific">Sphingomonas suaedae</name>
    <dbReference type="NCBI Taxonomy" id="2599297"/>
    <lineage>
        <taxon>Bacteria</taxon>
        <taxon>Pseudomonadati</taxon>
        <taxon>Pseudomonadota</taxon>
        <taxon>Alphaproteobacteria</taxon>
        <taxon>Sphingomonadales</taxon>
        <taxon>Sphingomonadaceae</taxon>
        <taxon>Sphingomonas</taxon>
    </lineage>
</organism>
<name>A0A518RBB1_9SPHN</name>
<dbReference type="OrthoDB" id="7272712at2"/>
<dbReference type="EMBL" id="CP042239">
    <property type="protein sequence ID" value="QDX24631.1"/>
    <property type="molecule type" value="Genomic_DNA"/>
</dbReference>
<evidence type="ECO:0000313" key="1">
    <source>
        <dbReference type="EMBL" id="QDX24631.1"/>
    </source>
</evidence>
<dbReference type="Gene3D" id="3.30.70.100">
    <property type="match status" value="1"/>
</dbReference>
<reference evidence="1 2" key="1">
    <citation type="submission" date="2019-07" db="EMBL/GenBank/DDBJ databases">
        <title>Sphingomonas alkalisoli sp. nov., isolated from rhizosphere soil of Suaedae salsa.</title>
        <authorList>
            <person name="Zhang H."/>
            <person name="Xu L."/>
            <person name="Zhang J.-X."/>
            <person name="Sun J.-Q."/>
        </authorList>
    </citation>
    <scope>NUCLEOTIDE SEQUENCE [LARGE SCALE GENOMIC DNA]</scope>
    <source>
        <strain evidence="1 2">XS-10</strain>
    </source>
</reference>
<keyword evidence="2" id="KW-1185">Reference proteome</keyword>
<proteinExistence type="predicted"/>
<dbReference type="AlphaFoldDB" id="A0A518RBB1"/>
<dbReference type="PANTHER" id="PTHR43239:SF1">
    <property type="entry name" value="UPF0734 PROTEIN DDB_G0273871_DDB_G0273177"/>
    <property type="match status" value="1"/>
</dbReference>
<dbReference type="Pfam" id="PF05336">
    <property type="entry name" value="rhaM"/>
    <property type="match status" value="1"/>
</dbReference>
<dbReference type="RefSeq" id="WP_145844140.1">
    <property type="nucleotide sequence ID" value="NZ_CP042239.1"/>
</dbReference>